<comment type="similarity">
    <text evidence="2">Belongs to the acid sphingomyelinase family.</text>
</comment>
<evidence type="ECO:0000256" key="4">
    <source>
        <dbReference type="ARBA" id="ARBA00022801"/>
    </source>
</evidence>
<feature type="transmembrane region" description="Helical" evidence="6">
    <location>
        <begin position="406"/>
        <end position="428"/>
    </location>
</feature>
<dbReference type="InterPro" id="IPR045473">
    <property type="entry name" value="ASM_C"/>
</dbReference>
<evidence type="ECO:0000256" key="6">
    <source>
        <dbReference type="SAM" id="Phobius"/>
    </source>
</evidence>
<dbReference type="Gene3D" id="3.60.21.10">
    <property type="match status" value="1"/>
</dbReference>
<dbReference type="Proteomes" id="UP000332933">
    <property type="component" value="Unassembled WGS sequence"/>
</dbReference>
<dbReference type="PANTHER" id="PTHR10340:SF57">
    <property type="entry name" value="METALLOPHOS DOMAIN-CONTAINING PROTEIN"/>
    <property type="match status" value="1"/>
</dbReference>
<evidence type="ECO:0000256" key="5">
    <source>
        <dbReference type="ARBA" id="ARBA00023180"/>
    </source>
</evidence>
<feature type="signal peptide" evidence="7">
    <location>
        <begin position="1"/>
        <end position="17"/>
    </location>
</feature>
<evidence type="ECO:0000256" key="3">
    <source>
        <dbReference type="ARBA" id="ARBA00022525"/>
    </source>
</evidence>
<keyword evidence="3" id="KW-0964">Secreted</keyword>
<keyword evidence="6" id="KW-0472">Membrane</keyword>
<evidence type="ECO:0000313" key="10">
    <source>
        <dbReference type="EMBL" id="KAF0704763.1"/>
    </source>
</evidence>
<keyword evidence="4" id="KW-0378">Hydrolase</keyword>
<evidence type="ECO:0000259" key="8">
    <source>
        <dbReference type="Pfam" id="PF00149"/>
    </source>
</evidence>
<evidence type="ECO:0000256" key="7">
    <source>
        <dbReference type="SAM" id="SignalP"/>
    </source>
</evidence>
<dbReference type="OrthoDB" id="348678at2759"/>
<evidence type="ECO:0000313" key="11">
    <source>
        <dbReference type="EMBL" id="VFT84186.1"/>
    </source>
</evidence>
<sequence length="449" mass="50196">MRGLFLWTMAAVAAVSAKTILHISDVHLNLTLDEIKYKADTSPRLFESALAYAQTVLASPDFFLYTGDAVAHMDHNESFLAQSVAVSVSTMQKYFHVVANATAILGNADCVLDYEFNVTDPTTTTTNPTIGTVDQVWRPLLSPSHFAQFDARGYLWYNVEPRLVLITLNTVPYSPKHFPNTTAMDDPFDQFQWLRATLAAVRANQSFAYIAGHIPPIIDSYTGSAQWVPKYIVAYKAIVRDFPDIIKAQLFGHVHSIEYRLPQDNLGAPLFTSGAISPLFGNNPSFTIWEYDNTTFDLLDYTVFATNLTKHSNTVAWKRLYRASLVYNLSSLTTPPLASLSKRMVSDPTLRNAYYRHSKADSPAVPPCDDSVCLARVLCTQTWFDTEAQFRDCVAAHAPPPASRLLWFWVVPATAAIVAVVTTLVLLLRRILRRSTYQTIDDDASSVRY</sequence>
<protein>
    <submittedName>
        <fullName evidence="11">Aste57867_7264 protein</fullName>
    </submittedName>
</protein>
<feature type="chain" id="PRO_5036355411" evidence="7">
    <location>
        <begin position="18"/>
        <end position="449"/>
    </location>
</feature>
<dbReference type="AlphaFoldDB" id="A0A485KI24"/>
<organism evidence="11 12">
    <name type="scientific">Aphanomyces stellatus</name>
    <dbReference type="NCBI Taxonomy" id="120398"/>
    <lineage>
        <taxon>Eukaryota</taxon>
        <taxon>Sar</taxon>
        <taxon>Stramenopiles</taxon>
        <taxon>Oomycota</taxon>
        <taxon>Saprolegniomycetes</taxon>
        <taxon>Saprolegniales</taxon>
        <taxon>Verrucalvaceae</taxon>
        <taxon>Aphanomyces</taxon>
    </lineage>
</organism>
<keyword evidence="7" id="KW-0732">Signal</keyword>
<evidence type="ECO:0000259" key="9">
    <source>
        <dbReference type="Pfam" id="PF19272"/>
    </source>
</evidence>
<keyword evidence="5" id="KW-0325">Glycoprotein</keyword>
<dbReference type="EMBL" id="CAADRA010003832">
    <property type="protein sequence ID" value="VFT84186.1"/>
    <property type="molecule type" value="Genomic_DNA"/>
</dbReference>
<reference evidence="10" key="2">
    <citation type="submission" date="2019-06" db="EMBL/GenBank/DDBJ databases">
        <title>Genomics analysis of Aphanomyces spp. identifies a new class of oomycete effector associated with host adaptation.</title>
        <authorList>
            <person name="Gaulin E."/>
        </authorList>
    </citation>
    <scope>NUCLEOTIDE SEQUENCE</scope>
    <source>
        <strain evidence="10">CBS 578.67</strain>
    </source>
</reference>
<dbReference type="EMBL" id="VJMH01003820">
    <property type="protein sequence ID" value="KAF0704763.1"/>
    <property type="molecule type" value="Genomic_DNA"/>
</dbReference>
<dbReference type="InterPro" id="IPR004843">
    <property type="entry name" value="Calcineurin-like_PHP"/>
</dbReference>
<evidence type="ECO:0000256" key="2">
    <source>
        <dbReference type="ARBA" id="ARBA00008234"/>
    </source>
</evidence>
<evidence type="ECO:0000256" key="1">
    <source>
        <dbReference type="ARBA" id="ARBA00004613"/>
    </source>
</evidence>
<dbReference type="PANTHER" id="PTHR10340">
    <property type="entry name" value="SPHINGOMYELIN PHOSPHODIESTERASE"/>
    <property type="match status" value="1"/>
</dbReference>
<gene>
    <name evidence="11" type="primary">Aste57867_7264</name>
    <name evidence="10" type="ORF">As57867_007239</name>
    <name evidence="11" type="ORF">ASTE57867_7264</name>
</gene>
<comment type="subcellular location">
    <subcellularLocation>
        <location evidence="1">Secreted</location>
    </subcellularLocation>
</comment>
<keyword evidence="6" id="KW-1133">Transmembrane helix</keyword>
<proteinExistence type="inferred from homology"/>
<keyword evidence="12" id="KW-1185">Reference proteome</keyword>
<feature type="domain" description="Calcineurin-like phosphoesterase" evidence="8">
    <location>
        <begin position="19"/>
        <end position="255"/>
    </location>
</feature>
<name>A0A485KI24_9STRA</name>
<dbReference type="GO" id="GO:0005576">
    <property type="term" value="C:extracellular region"/>
    <property type="evidence" value="ECO:0007669"/>
    <property type="project" value="UniProtKB-SubCell"/>
</dbReference>
<dbReference type="Pfam" id="PF00149">
    <property type="entry name" value="Metallophos"/>
    <property type="match status" value="1"/>
</dbReference>
<feature type="domain" description="Sphingomyelin phosphodiesterase C-terminal" evidence="9">
    <location>
        <begin position="281"/>
        <end position="396"/>
    </location>
</feature>
<keyword evidence="6" id="KW-0812">Transmembrane</keyword>
<dbReference type="SUPFAM" id="SSF56300">
    <property type="entry name" value="Metallo-dependent phosphatases"/>
    <property type="match status" value="1"/>
</dbReference>
<dbReference type="GO" id="GO:0016787">
    <property type="term" value="F:hydrolase activity"/>
    <property type="evidence" value="ECO:0007669"/>
    <property type="project" value="UniProtKB-KW"/>
</dbReference>
<accession>A0A485KI24</accession>
<evidence type="ECO:0000313" key="12">
    <source>
        <dbReference type="Proteomes" id="UP000332933"/>
    </source>
</evidence>
<dbReference type="InterPro" id="IPR029052">
    <property type="entry name" value="Metallo-depent_PP-like"/>
</dbReference>
<dbReference type="Pfam" id="PF19272">
    <property type="entry name" value="ASMase_C"/>
    <property type="match status" value="1"/>
</dbReference>
<reference evidence="11 12" key="1">
    <citation type="submission" date="2019-03" db="EMBL/GenBank/DDBJ databases">
        <authorList>
            <person name="Gaulin E."/>
            <person name="Dumas B."/>
        </authorList>
    </citation>
    <scope>NUCLEOTIDE SEQUENCE [LARGE SCALE GENOMIC DNA]</scope>
    <source>
        <strain evidence="11">CBS 568.67</strain>
    </source>
</reference>